<comment type="caution">
    <text evidence="1">The sequence shown here is derived from an EMBL/GenBank/DDBJ whole genome shotgun (WGS) entry which is preliminary data.</text>
</comment>
<dbReference type="InterPro" id="IPR036906">
    <property type="entry name" value="ATPase_V1_fsu_sf"/>
</dbReference>
<reference evidence="2" key="1">
    <citation type="journal article" date="2019" name="Int. J. Syst. Evol. Microbiol.">
        <title>The Global Catalogue of Microorganisms (GCM) 10K type strain sequencing project: providing services to taxonomists for standard genome sequencing and annotation.</title>
        <authorList>
            <consortium name="The Broad Institute Genomics Platform"/>
            <consortium name="The Broad Institute Genome Sequencing Center for Infectious Disease"/>
            <person name="Wu L."/>
            <person name="Ma J."/>
        </authorList>
    </citation>
    <scope>NUCLEOTIDE SEQUENCE [LARGE SCALE GENOMIC DNA]</scope>
    <source>
        <strain evidence="2">CGMCC 1.12791</strain>
    </source>
</reference>
<evidence type="ECO:0000313" key="1">
    <source>
        <dbReference type="EMBL" id="GHE17148.1"/>
    </source>
</evidence>
<sequence>MTNALTPSAPRMDSEVDSEVVVVAPRDVDAGFRLAGAATVVPEPGPDGEIGADAVNRAVETAVRLPGDGRAVVLVHHDAWTRLPLAARDAWAERTDVLVVGLPPDAPAVDTEPHDQLQRLLGRAVGYEISFVPEGDHP</sequence>
<proteinExistence type="predicted"/>
<accession>A0ABQ3HJS0</accession>
<gene>
    <name evidence="1" type="ORF">GCM10011376_17580</name>
</gene>
<dbReference type="SUPFAM" id="SSF159468">
    <property type="entry name" value="AtpF-like"/>
    <property type="match status" value="1"/>
</dbReference>
<organism evidence="1 2">
    <name type="scientific">Nocardioides flavus</name>
    <name type="common">ex Wang et al. 2016</name>
    <dbReference type="NCBI Taxonomy" id="2058780"/>
    <lineage>
        <taxon>Bacteria</taxon>
        <taxon>Bacillati</taxon>
        <taxon>Actinomycetota</taxon>
        <taxon>Actinomycetes</taxon>
        <taxon>Propionibacteriales</taxon>
        <taxon>Nocardioidaceae</taxon>
        <taxon>Nocardioides</taxon>
    </lineage>
</organism>
<evidence type="ECO:0000313" key="2">
    <source>
        <dbReference type="Proteomes" id="UP000597341"/>
    </source>
</evidence>
<keyword evidence="2" id="KW-1185">Reference proteome</keyword>
<name>A0ABQ3HJS0_9ACTN</name>
<dbReference type="EMBL" id="BNAD01000004">
    <property type="protein sequence ID" value="GHE17148.1"/>
    <property type="molecule type" value="Genomic_DNA"/>
</dbReference>
<dbReference type="Proteomes" id="UP000597341">
    <property type="component" value="Unassembled WGS sequence"/>
</dbReference>
<dbReference type="Gene3D" id="3.40.50.10580">
    <property type="entry name" value="ATPase, V1 complex, subunit F"/>
    <property type="match status" value="1"/>
</dbReference>
<protein>
    <submittedName>
        <fullName evidence="1">Uncharacterized protein</fullName>
    </submittedName>
</protein>